<gene>
    <name evidence="1" type="ORF">Bhyg_07388</name>
</gene>
<evidence type="ECO:0000313" key="2">
    <source>
        <dbReference type="Proteomes" id="UP001151699"/>
    </source>
</evidence>
<dbReference type="AlphaFoldDB" id="A0A9Q0N2I0"/>
<proteinExistence type="predicted"/>
<evidence type="ECO:0000313" key="1">
    <source>
        <dbReference type="EMBL" id="KAJ6642440.1"/>
    </source>
</evidence>
<name>A0A9Q0N2I0_9DIPT</name>
<accession>A0A9Q0N2I0</accession>
<dbReference type="EMBL" id="WJQU01000002">
    <property type="protein sequence ID" value="KAJ6642440.1"/>
    <property type="molecule type" value="Genomic_DNA"/>
</dbReference>
<feature type="non-terminal residue" evidence="1">
    <location>
        <position position="289"/>
    </location>
</feature>
<reference evidence="1" key="1">
    <citation type="submission" date="2022-07" db="EMBL/GenBank/DDBJ databases">
        <authorList>
            <person name="Trinca V."/>
            <person name="Uliana J.V.C."/>
            <person name="Torres T.T."/>
            <person name="Ward R.J."/>
            <person name="Monesi N."/>
        </authorList>
    </citation>
    <scope>NUCLEOTIDE SEQUENCE</scope>
    <source>
        <strain evidence="1">HSMRA1968</strain>
        <tissue evidence="1">Whole embryos</tissue>
    </source>
</reference>
<dbReference type="Proteomes" id="UP001151699">
    <property type="component" value="Chromosome B"/>
</dbReference>
<comment type="caution">
    <text evidence="1">The sequence shown here is derived from an EMBL/GenBank/DDBJ whole genome shotgun (WGS) entry which is preliminary data.</text>
</comment>
<sequence>MEIVASAMSDETVNRVFAELWDTNLIPQEWKDIVVDEAGAIASAVWKFISAKQFSAKCSNLEECLNQGPVLGQAVAERVWNDVCPKDGCKESFLSLTVENYQSPSGCSPTQDKDKLCKILKNHKKQTIESAIKKNLIFSSLFLANEVYALHTVWLTIKDSDSVIDECKSQLPNISKQMNDIIAEVNVLKDLIEQFSQNTKSRKLEKEIDNVKGKINSQLYTTKVRIGEIKIKVENKVQKLASAHNQYLNHGASNTIHFFSNLSQLLQGIGIASNGLLIGQGVITTAFAA</sequence>
<organism evidence="1 2">
    <name type="scientific">Pseudolycoriella hygida</name>
    <dbReference type="NCBI Taxonomy" id="35572"/>
    <lineage>
        <taxon>Eukaryota</taxon>
        <taxon>Metazoa</taxon>
        <taxon>Ecdysozoa</taxon>
        <taxon>Arthropoda</taxon>
        <taxon>Hexapoda</taxon>
        <taxon>Insecta</taxon>
        <taxon>Pterygota</taxon>
        <taxon>Neoptera</taxon>
        <taxon>Endopterygota</taxon>
        <taxon>Diptera</taxon>
        <taxon>Nematocera</taxon>
        <taxon>Sciaroidea</taxon>
        <taxon>Sciaridae</taxon>
        <taxon>Pseudolycoriella</taxon>
    </lineage>
</organism>
<protein>
    <submittedName>
        <fullName evidence="1">Uncharacterized protein</fullName>
    </submittedName>
</protein>
<keyword evidence="2" id="KW-1185">Reference proteome</keyword>